<dbReference type="EMBL" id="JAANOW010000001">
    <property type="protein sequence ID" value="NIH94375.1"/>
    <property type="molecule type" value="Genomic_DNA"/>
</dbReference>
<evidence type="ECO:0000259" key="1">
    <source>
        <dbReference type="Pfam" id="PF03781"/>
    </source>
</evidence>
<feature type="domain" description="Sulfatase-modifying factor enzyme-like" evidence="1">
    <location>
        <begin position="4"/>
        <end position="283"/>
    </location>
</feature>
<evidence type="ECO:0000313" key="2">
    <source>
        <dbReference type="EMBL" id="NIH94375.1"/>
    </source>
</evidence>
<dbReference type="GO" id="GO:0120147">
    <property type="term" value="F:formylglycine-generating oxidase activity"/>
    <property type="evidence" value="ECO:0007669"/>
    <property type="project" value="TreeGrafter"/>
</dbReference>
<dbReference type="Proteomes" id="UP000547444">
    <property type="component" value="Unassembled WGS sequence"/>
</dbReference>
<dbReference type="Pfam" id="PF03781">
    <property type="entry name" value="FGE-sulfatase"/>
    <property type="match status" value="1"/>
</dbReference>
<dbReference type="AlphaFoldDB" id="A0A7X5ZBP9"/>
<keyword evidence="3" id="KW-1185">Reference proteome</keyword>
<dbReference type="SUPFAM" id="SSF56436">
    <property type="entry name" value="C-type lectin-like"/>
    <property type="match status" value="1"/>
</dbReference>
<proteinExistence type="predicted"/>
<name>A0A7X5ZBP9_9MYCO</name>
<comment type="caution">
    <text evidence="2">The sequence shown here is derived from an EMBL/GenBank/DDBJ whole genome shotgun (WGS) entry which is preliminary data.</text>
</comment>
<dbReference type="PANTHER" id="PTHR23150">
    <property type="entry name" value="SULFATASE MODIFYING FACTOR 1, 2"/>
    <property type="match status" value="1"/>
</dbReference>
<dbReference type="InterPro" id="IPR042095">
    <property type="entry name" value="SUMF_sf"/>
</dbReference>
<protein>
    <submittedName>
        <fullName evidence="2">Formylglycine-generating enzyme required for sulfatase activity</fullName>
    </submittedName>
</protein>
<reference evidence="2 3" key="1">
    <citation type="submission" date="2020-03" db="EMBL/GenBank/DDBJ databases">
        <title>Sequencing the genomes of 1000 actinobacteria strains.</title>
        <authorList>
            <person name="Klenk H.-P."/>
        </authorList>
    </citation>
    <scope>NUCLEOTIDE SEQUENCE [LARGE SCALE GENOMIC DNA]</scope>
    <source>
        <strain evidence="2 3">DSM 44556</strain>
    </source>
</reference>
<dbReference type="Gene3D" id="3.90.1580.10">
    <property type="entry name" value="paralog of FGE (formylglycine-generating enzyme)"/>
    <property type="match status" value="1"/>
</dbReference>
<evidence type="ECO:0000313" key="3">
    <source>
        <dbReference type="Proteomes" id="UP000547444"/>
    </source>
</evidence>
<dbReference type="InterPro" id="IPR051043">
    <property type="entry name" value="Sulfatase_Mod_Factor_Kinase"/>
</dbReference>
<organism evidence="2 3">
    <name type="scientific">Mycolicibacterium fluoranthenivorans</name>
    <dbReference type="NCBI Taxonomy" id="258505"/>
    <lineage>
        <taxon>Bacteria</taxon>
        <taxon>Bacillati</taxon>
        <taxon>Actinomycetota</taxon>
        <taxon>Actinomycetes</taxon>
        <taxon>Mycobacteriales</taxon>
        <taxon>Mycobacteriaceae</taxon>
        <taxon>Mycolicibacterium</taxon>
    </lineage>
</organism>
<dbReference type="RefSeq" id="WP_167156876.1">
    <property type="nucleotide sequence ID" value="NZ_JAANOW010000001.1"/>
</dbReference>
<accession>A0A7X5ZBP9</accession>
<dbReference type="InterPro" id="IPR016187">
    <property type="entry name" value="CTDL_fold"/>
</dbReference>
<dbReference type="InterPro" id="IPR005532">
    <property type="entry name" value="SUMF_dom"/>
</dbReference>
<sequence>MTPTEVVALPGGRFRMGAVGFYPEEQPVRQVQVAPFAIERHPVTTAQYAAFVDATGYRTVAERPMDPALYPGADPADLVPGAMVFRQTPGPVNLGDWRQWWDWAPGANWRHPFGPDHAEAPADHPVVQVAYADALAYAAWVGRRLPTEAEWEYAARAGSESTYAWGDDAKPGGELMANTWQGAFPYRNDGAAGWRGTSPVGTFAPNAFGLVDMIGNVWEWTTTEFTGQVANACCLPADDPGVSQALKGGSHLCAPEYCHRYRPAARSPQSRDTATTHIGFRCAA</sequence>
<dbReference type="PANTHER" id="PTHR23150:SF19">
    <property type="entry name" value="FORMYLGLYCINE-GENERATING ENZYME"/>
    <property type="match status" value="1"/>
</dbReference>
<gene>
    <name evidence="2" type="ORF">FHU31_001331</name>
</gene>